<dbReference type="STRING" id="283909.R7VH35"/>
<proteinExistence type="predicted"/>
<sequence length="121" mass="13289">MYIRAPQVATYASEGRANGRKALSIDAGLFASQFKEFVWWQFPALGQVAIKYMQAIGGRNLLTKMQGKTPRELRDEGLKKAQHSKTKTSTEAAPFFVGSPAQLSRNDTADPLELIDTGTPT</sequence>
<reference evidence="2 4" key="2">
    <citation type="journal article" date="2013" name="Nature">
        <title>Insights into bilaterian evolution from three spiralian genomes.</title>
        <authorList>
            <person name="Simakov O."/>
            <person name="Marletaz F."/>
            <person name="Cho S.J."/>
            <person name="Edsinger-Gonzales E."/>
            <person name="Havlak P."/>
            <person name="Hellsten U."/>
            <person name="Kuo D.H."/>
            <person name="Larsson T."/>
            <person name="Lv J."/>
            <person name="Arendt D."/>
            <person name="Savage R."/>
            <person name="Osoegawa K."/>
            <person name="de Jong P."/>
            <person name="Grimwood J."/>
            <person name="Chapman J.A."/>
            <person name="Shapiro H."/>
            <person name="Aerts A."/>
            <person name="Otillar R.P."/>
            <person name="Terry A.Y."/>
            <person name="Boore J.L."/>
            <person name="Grigoriev I.V."/>
            <person name="Lindberg D.R."/>
            <person name="Seaver E.C."/>
            <person name="Weisblat D.A."/>
            <person name="Putnam N.H."/>
            <person name="Rokhsar D.S."/>
        </authorList>
    </citation>
    <scope>NUCLEOTIDE SEQUENCE</scope>
    <source>
        <strain evidence="2 4">I ESC-2004</strain>
    </source>
</reference>
<evidence type="ECO:0000313" key="3">
    <source>
        <dbReference type="EnsemblMetazoa" id="CapteP211095"/>
    </source>
</evidence>
<gene>
    <name evidence="2" type="ORF">CAPTEDRAFT_211095</name>
</gene>
<dbReference type="AlphaFoldDB" id="R7VH35"/>
<accession>R7VH35</accession>
<dbReference type="EnsemblMetazoa" id="CapteT211095">
    <property type="protein sequence ID" value="CapteP211095"/>
    <property type="gene ID" value="CapteG211095"/>
</dbReference>
<reference evidence="3" key="3">
    <citation type="submission" date="2015-06" db="UniProtKB">
        <authorList>
            <consortium name="EnsemblMetazoa"/>
        </authorList>
    </citation>
    <scope>IDENTIFICATION</scope>
</reference>
<dbReference type="HOGENOM" id="CLU_2043878_0_0_1"/>
<dbReference type="Proteomes" id="UP000014760">
    <property type="component" value="Unassembled WGS sequence"/>
</dbReference>
<name>R7VH35_CAPTE</name>
<dbReference type="EMBL" id="AMQN01035388">
    <property type="status" value="NOT_ANNOTATED_CDS"/>
    <property type="molecule type" value="Genomic_DNA"/>
</dbReference>
<protein>
    <submittedName>
        <fullName evidence="2 3">Uncharacterized protein</fullName>
    </submittedName>
</protein>
<feature type="compositionally biased region" description="Basic and acidic residues" evidence="1">
    <location>
        <begin position="69"/>
        <end position="79"/>
    </location>
</feature>
<evidence type="ECO:0000313" key="4">
    <source>
        <dbReference type="Proteomes" id="UP000014760"/>
    </source>
</evidence>
<keyword evidence="4" id="KW-1185">Reference proteome</keyword>
<feature type="region of interest" description="Disordered" evidence="1">
    <location>
        <begin position="66"/>
        <end position="121"/>
    </location>
</feature>
<evidence type="ECO:0000256" key="1">
    <source>
        <dbReference type="SAM" id="MobiDB-lite"/>
    </source>
</evidence>
<evidence type="ECO:0000313" key="2">
    <source>
        <dbReference type="EMBL" id="ELU17882.1"/>
    </source>
</evidence>
<organism evidence="2">
    <name type="scientific">Capitella teleta</name>
    <name type="common">Polychaete worm</name>
    <dbReference type="NCBI Taxonomy" id="283909"/>
    <lineage>
        <taxon>Eukaryota</taxon>
        <taxon>Metazoa</taxon>
        <taxon>Spiralia</taxon>
        <taxon>Lophotrochozoa</taxon>
        <taxon>Annelida</taxon>
        <taxon>Polychaeta</taxon>
        <taxon>Sedentaria</taxon>
        <taxon>Scolecida</taxon>
        <taxon>Capitellidae</taxon>
        <taxon>Capitella</taxon>
    </lineage>
</organism>
<reference evidence="4" key="1">
    <citation type="submission" date="2012-12" db="EMBL/GenBank/DDBJ databases">
        <authorList>
            <person name="Hellsten U."/>
            <person name="Grimwood J."/>
            <person name="Chapman J.A."/>
            <person name="Shapiro H."/>
            <person name="Aerts A."/>
            <person name="Otillar R.P."/>
            <person name="Terry A.Y."/>
            <person name="Boore J.L."/>
            <person name="Simakov O."/>
            <person name="Marletaz F."/>
            <person name="Cho S.-J."/>
            <person name="Edsinger-Gonzales E."/>
            <person name="Havlak P."/>
            <person name="Kuo D.-H."/>
            <person name="Larsson T."/>
            <person name="Lv J."/>
            <person name="Arendt D."/>
            <person name="Savage R."/>
            <person name="Osoegawa K."/>
            <person name="de Jong P."/>
            <person name="Lindberg D.R."/>
            <person name="Seaver E.C."/>
            <person name="Weisblat D.A."/>
            <person name="Putnam N.H."/>
            <person name="Grigoriev I.V."/>
            <person name="Rokhsar D.S."/>
        </authorList>
    </citation>
    <scope>NUCLEOTIDE SEQUENCE</scope>
    <source>
        <strain evidence="4">I ESC-2004</strain>
    </source>
</reference>
<dbReference type="EMBL" id="KB292246">
    <property type="protein sequence ID" value="ELU17882.1"/>
    <property type="molecule type" value="Genomic_DNA"/>
</dbReference>
<feature type="non-terminal residue" evidence="2">
    <location>
        <position position="121"/>
    </location>
</feature>